<reference evidence="1" key="1">
    <citation type="submission" date="2021-02" db="EMBL/GenBank/DDBJ databases">
        <authorList>
            <person name="Dougan E. K."/>
            <person name="Rhodes N."/>
            <person name="Thang M."/>
            <person name="Chan C."/>
        </authorList>
    </citation>
    <scope>NUCLEOTIDE SEQUENCE</scope>
</reference>
<name>A0A812TXZ3_SYMPI</name>
<keyword evidence="2" id="KW-1185">Reference proteome</keyword>
<protein>
    <recommendedName>
        <fullName evidence="3">ISXO2-like transposase domain-containing protein</fullName>
    </recommendedName>
</protein>
<proteinExistence type="predicted"/>
<evidence type="ECO:0000313" key="1">
    <source>
        <dbReference type="EMBL" id="CAE7556327.1"/>
    </source>
</evidence>
<evidence type="ECO:0000313" key="2">
    <source>
        <dbReference type="Proteomes" id="UP000649617"/>
    </source>
</evidence>
<dbReference type="AlphaFoldDB" id="A0A812TXZ3"/>
<accession>A0A812TXZ3</accession>
<organism evidence="1 2">
    <name type="scientific">Symbiodinium pilosum</name>
    <name type="common">Dinoflagellate</name>
    <dbReference type="NCBI Taxonomy" id="2952"/>
    <lineage>
        <taxon>Eukaryota</taxon>
        <taxon>Sar</taxon>
        <taxon>Alveolata</taxon>
        <taxon>Dinophyceae</taxon>
        <taxon>Suessiales</taxon>
        <taxon>Symbiodiniaceae</taxon>
        <taxon>Symbiodinium</taxon>
    </lineage>
</organism>
<sequence length="186" mass="21526">MQVEFDATCVRTIRISAKSKTYSSLVQEWKDRHPRRAPPPSFLLYLRVFGAKERGSQKMVIAQAPLTLVPKGAKPPPESVQEVLDSELFSRTQRKSICYADGARAWPAAAKQVRKGFKFKQVSHVRSQFTKKTRKYVYGTQTLDRAWMWMKRFLGHGLKSRVRDQVNPALLHKCFQFVWRHCNSVS</sequence>
<dbReference type="Proteomes" id="UP000649617">
    <property type="component" value="Unassembled WGS sequence"/>
</dbReference>
<gene>
    <name evidence="1" type="ORF">SPIL2461_LOCUS14810</name>
</gene>
<dbReference type="OrthoDB" id="486047at2759"/>
<comment type="caution">
    <text evidence="1">The sequence shown here is derived from an EMBL/GenBank/DDBJ whole genome shotgun (WGS) entry which is preliminary data.</text>
</comment>
<evidence type="ECO:0008006" key="3">
    <source>
        <dbReference type="Google" id="ProtNLM"/>
    </source>
</evidence>
<dbReference type="EMBL" id="CAJNIZ010034930">
    <property type="protein sequence ID" value="CAE7556327.1"/>
    <property type="molecule type" value="Genomic_DNA"/>
</dbReference>